<comment type="caution">
    <text evidence="1">The sequence shown here is derived from an EMBL/GenBank/DDBJ whole genome shotgun (WGS) entry which is preliminary data.</text>
</comment>
<dbReference type="EMBL" id="RAXZ01000008">
    <property type="protein sequence ID" value="RKG52931.1"/>
    <property type="molecule type" value="Genomic_DNA"/>
</dbReference>
<protein>
    <submittedName>
        <fullName evidence="1">Uncharacterized protein</fullName>
    </submittedName>
</protein>
<gene>
    <name evidence="1" type="ORF">D7V64_07995</name>
</gene>
<evidence type="ECO:0000313" key="1">
    <source>
        <dbReference type="EMBL" id="RKG52931.1"/>
    </source>
</evidence>
<name>A0A3A8GGN2_9GAMM</name>
<dbReference type="Proteomes" id="UP000281084">
    <property type="component" value="Unassembled WGS sequence"/>
</dbReference>
<organism evidence="1 2">
    <name type="scientific">Acinetobacter cumulans</name>
    <dbReference type="NCBI Taxonomy" id="2136182"/>
    <lineage>
        <taxon>Bacteria</taxon>
        <taxon>Pseudomonadati</taxon>
        <taxon>Pseudomonadota</taxon>
        <taxon>Gammaproteobacteria</taxon>
        <taxon>Moraxellales</taxon>
        <taxon>Moraxellaceae</taxon>
        <taxon>Acinetobacter</taxon>
    </lineage>
</organism>
<evidence type="ECO:0000313" key="2">
    <source>
        <dbReference type="Proteomes" id="UP000281084"/>
    </source>
</evidence>
<dbReference type="AlphaFoldDB" id="A0A3A8GGN2"/>
<proteinExistence type="predicted"/>
<accession>A0A3A8GGN2</accession>
<dbReference type="RefSeq" id="WP_120367358.1">
    <property type="nucleotide sequence ID" value="NZ_RAXZ01000008.1"/>
</dbReference>
<sequence>MDIKRKCFEESNNVNPDWSFKFDEELQQYIALDSEMELQVDEFNEHWDTFRAGWQAAKAQTPVKLDKDTARQKLAMMWRGESTEINGRTVIFNKSGCFDVRQDFGSGHFSQSLKATLDYLFQQRQSL</sequence>
<reference evidence="1 2" key="1">
    <citation type="submission" date="2018-09" db="EMBL/GenBank/DDBJ databases">
        <title>The draft genome of Acinetobacter spp. strains.</title>
        <authorList>
            <person name="Qin J."/>
            <person name="Feng Y."/>
            <person name="Zong Z."/>
        </authorList>
    </citation>
    <scope>NUCLEOTIDE SEQUENCE [LARGE SCALE GENOMIC DNA]</scope>
    <source>
        <strain evidence="1 2">WCHAc060002</strain>
    </source>
</reference>